<evidence type="ECO:0000313" key="5">
    <source>
        <dbReference type="EMBL" id="NOU77490.1"/>
    </source>
</evidence>
<protein>
    <recommendedName>
        <fullName evidence="3">Carboxylic ester hydrolase</fullName>
        <ecNumber evidence="3">3.1.1.-</ecNumber>
    </recommendedName>
</protein>
<proteinExistence type="inferred from homology"/>
<dbReference type="PRINTS" id="PR00878">
    <property type="entry name" value="CHOLNESTRASE"/>
</dbReference>
<feature type="chain" id="PRO_5045010322" description="Carboxylic ester hydrolase" evidence="3">
    <location>
        <begin position="22"/>
        <end position="541"/>
    </location>
</feature>
<evidence type="ECO:0000256" key="2">
    <source>
        <dbReference type="ARBA" id="ARBA00022801"/>
    </source>
</evidence>
<sequence length="541" mass="58192">MKKLNSLKTVTIIVISSILLAGCTSSTENQATATNGVYTETVNAAEPTNATEINSPSGQTDGVVKTTAGLVQGTNNDGVYAYLGVPYAEATERFVPAGEVKPWNGVRMADTYGAMSPQGAILGMEANADETGTDNNCQNLNIWTPGIDNAQKRPVMVWLHGGGFSTGTANNAMNDGKNLSQSGDVVVVSVNHRLNVFGHLDLSAYDDKYKYSGNVGLTDIVAALEWIQNNIEAFGGDPDNVTVFGQSGGGAKVLSLMTSPYAKELFEKGVVQSGATETMGVTFSTKEESEALTERILDNLSITPDNIEELQNVPTRDLQDASGKALQDTANEYKIPAAFTDDYAMEWGPVVDGDYMPVSPVTEDGFADAGQDIPLLIGSNLNEWTTFVPASAHTNMTEEQRNAYAQAYPNEEASGAEKVDTFIRLPMLKIMSYKADQGGAPVYAYMFTWENGGTGSNHGAEIPFVFDNLTGGDDAAQKLAETVSQAWINFAKTGTPSAEDLPEWEAYTRENGATMILDTESELVHNHDKELMKLLEPDYMY</sequence>
<feature type="domain" description="Carboxylesterase type B" evidence="4">
    <location>
        <begin position="62"/>
        <end position="403"/>
    </location>
</feature>
<keyword evidence="3" id="KW-0732">Signal</keyword>
<dbReference type="EMBL" id="WHOB01000012">
    <property type="protein sequence ID" value="NOU77490.1"/>
    <property type="molecule type" value="Genomic_DNA"/>
</dbReference>
<dbReference type="InterPro" id="IPR002018">
    <property type="entry name" value="CarbesteraseB"/>
</dbReference>
<dbReference type="PROSITE" id="PS00122">
    <property type="entry name" value="CARBOXYLESTERASE_B_1"/>
    <property type="match status" value="1"/>
</dbReference>
<dbReference type="PANTHER" id="PTHR11559">
    <property type="entry name" value="CARBOXYLESTERASE"/>
    <property type="match status" value="1"/>
</dbReference>
<dbReference type="Pfam" id="PF00135">
    <property type="entry name" value="COesterase"/>
    <property type="match status" value="2"/>
</dbReference>
<evidence type="ECO:0000256" key="3">
    <source>
        <dbReference type="RuleBase" id="RU361235"/>
    </source>
</evidence>
<reference evidence="5 6" key="1">
    <citation type="submission" date="2019-10" db="EMBL/GenBank/DDBJ databases">
        <title>Description of Paenibacillus terricola sp. nov.</title>
        <authorList>
            <person name="Carlier A."/>
            <person name="Qi S."/>
        </authorList>
    </citation>
    <scope>NUCLEOTIDE SEQUENCE [LARGE SCALE GENOMIC DNA]</scope>
    <source>
        <strain evidence="5 6">LMG 31459</strain>
    </source>
</reference>
<evidence type="ECO:0000313" key="6">
    <source>
        <dbReference type="Proteomes" id="UP000596857"/>
    </source>
</evidence>
<dbReference type="Gene3D" id="3.40.50.1820">
    <property type="entry name" value="alpha/beta hydrolase"/>
    <property type="match status" value="1"/>
</dbReference>
<feature type="signal peptide" evidence="3">
    <location>
        <begin position="1"/>
        <end position="21"/>
    </location>
</feature>
<dbReference type="RefSeq" id="WP_171715778.1">
    <property type="nucleotide sequence ID" value="NZ_WHOB01000012.1"/>
</dbReference>
<dbReference type="EC" id="3.1.1.-" evidence="3"/>
<keyword evidence="6" id="KW-1185">Reference proteome</keyword>
<dbReference type="InterPro" id="IPR029058">
    <property type="entry name" value="AB_hydrolase_fold"/>
</dbReference>
<name>A0ABX1Y976_9BACL</name>
<evidence type="ECO:0000256" key="1">
    <source>
        <dbReference type="ARBA" id="ARBA00005964"/>
    </source>
</evidence>
<keyword evidence="2 3" id="KW-0378">Hydrolase</keyword>
<dbReference type="InterPro" id="IPR000997">
    <property type="entry name" value="Cholinesterase"/>
</dbReference>
<gene>
    <name evidence="5" type="ORF">GC101_01210</name>
</gene>
<dbReference type="InterPro" id="IPR019826">
    <property type="entry name" value="Carboxylesterase_B_AS"/>
</dbReference>
<evidence type="ECO:0000259" key="4">
    <source>
        <dbReference type="Pfam" id="PF00135"/>
    </source>
</evidence>
<accession>A0ABX1Y976</accession>
<dbReference type="InterPro" id="IPR050309">
    <property type="entry name" value="Type-B_Carboxylest/Lipase"/>
</dbReference>
<dbReference type="PROSITE" id="PS51257">
    <property type="entry name" value="PROKAR_LIPOPROTEIN"/>
    <property type="match status" value="1"/>
</dbReference>
<organism evidence="5 6">
    <name type="scientific">Paenibacillus phytohabitans</name>
    <dbReference type="NCBI Taxonomy" id="2654978"/>
    <lineage>
        <taxon>Bacteria</taxon>
        <taxon>Bacillati</taxon>
        <taxon>Bacillota</taxon>
        <taxon>Bacilli</taxon>
        <taxon>Bacillales</taxon>
        <taxon>Paenibacillaceae</taxon>
        <taxon>Paenibacillus</taxon>
    </lineage>
</organism>
<comment type="similarity">
    <text evidence="1 3">Belongs to the type-B carboxylesterase/lipase family.</text>
</comment>
<dbReference type="Proteomes" id="UP000596857">
    <property type="component" value="Unassembled WGS sequence"/>
</dbReference>
<feature type="domain" description="Carboxylesterase type B" evidence="4">
    <location>
        <begin position="420"/>
        <end position="527"/>
    </location>
</feature>
<comment type="caution">
    <text evidence="5">The sequence shown here is derived from an EMBL/GenBank/DDBJ whole genome shotgun (WGS) entry which is preliminary data.</text>
</comment>
<dbReference type="SUPFAM" id="SSF53474">
    <property type="entry name" value="alpha/beta-Hydrolases"/>
    <property type="match status" value="1"/>
</dbReference>